<dbReference type="GO" id="GO:0032259">
    <property type="term" value="P:methylation"/>
    <property type="evidence" value="ECO:0007669"/>
    <property type="project" value="UniProtKB-KW"/>
</dbReference>
<feature type="domain" description="Methyltransferase" evidence="2">
    <location>
        <begin position="59"/>
        <end position="155"/>
    </location>
</feature>
<accession>A0A840IH93</accession>
<dbReference type="Pfam" id="PF13649">
    <property type="entry name" value="Methyltransf_25"/>
    <property type="match status" value="1"/>
</dbReference>
<dbReference type="AlphaFoldDB" id="A0A840IH93"/>
<reference evidence="3 4" key="1">
    <citation type="submission" date="2020-08" db="EMBL/GenBank/DDBJ databases">
        <title>Genomic Encyclopedia of Archaeal and Bacterial Type Strains, Phase II (KMG-II): from individual species to whole genera.</title>
        <authorList>
            <person name="Goeker M."/>
        </authorList>
    </citation>
    <scope>NUCLEOTIDE SEQUENCE [LARGE SCALE GENOMIC DNA]</scope>
    <source>
        <strain evidence="3 4">DSM 23288</strain>
    </source>
</reference>
<sequence>MTGPEQDAPDPDELRAAQRDRWERSADGWQETADRFNRATMPVSQWLVDAIDPQPGQRVLELAAGIGETGFLAAELLQPGGTLVSSDGAEAMLAHARARAEQLGLRNVEFKPIDLEWIDAGTAEFDAVICRWGYMFALDREAALRETRRVLRPGGRVALATWTESGRNPWAMTTRAALYDAGLVDQLELPSPSPFDLATPAVVTELLEDAGFADVRCDEVELRFPANDPDDLFHQTVARSRQFADLVATLDQRQLDDLRARIAEQAAPYAKPDGSYLLPGVALVAAADA</sequence>
<comment type="caution">
    <text evidence="3">The sequence shown here is derived from an EMBL/GenBank/DDBJ whole genome shotgun (WGS) entry which is preliminary data.</text>
</comment>
<protein>
    <submittedName>
        <fullName evidence="3">Ubiquinone/menaquinone biosynthesis C-methylase UbiE</fullName>
    </submittedName>
</protein>
<proteinExistence type="predicted"/>
<evidence type="ECO:0000259" key="2">
    <source>
        <dbReference type="Pfam" id="PF13649"/>
    </source>
</evidence>
<keyword evidence="3" id="KW-0489">Methyltransferase</keyword>
<dbReference type="PANTHER" id="PTHR43591:SF24">
    <property type="entry name" value="2-METHOXY-6-POLYPRENYL-1,4-BENZOQUINOL METHYLASE, MITOCHONDRIAL"/>
    <property type="match status" value="1"/>
</dbReference>
<name>A0A840IH93_9ACTN</name>
<dbReference type="SUPFAM" id="SSF53335">
    <property type="entry name" value="S-adenosyl-L-methionine-dependent methyltransferases"/>
    <property type="match status" value="1"/>
</dbReference>
<keyword evidence="3" id="KW-0830">Ubiquinone</keyword>
<dbReference type="GO" id="GO:0008168">
    <property type="term" value="F:methyltransferase activity"/>
    <property type="evidence" value="ECO:0007669"/>
    <property type="project" value="UniProtKB-KW"/>
</dbReference>
<dbReference type="InterPro" id="IPR029063">
    <property type="entry name" value="SAM-dependent_MTases_sf"/>
</dbReference>
<dbReference type="InterPro" id="IPR041698">
    <property type="entry name" value="Methyltransf_25"/>
</dbReference>
<dbReference type="Proteomes" id="UP000585272">
    <property type="component" value="Unassembled WGS sequence"/>
</dbReference>
<feature type="region of interest" description="Disordered" evidence="1">
    <location>
        <begin position="1"/>
        <end position="35"/>
    </location>
</feature>
<dbReference type="EMBL" id="JACHNU010000004">
    <property type="protein sequence ID" value="MBB4663695.1"/>
    <property type="molecule type" value="Genomic_DNA"/>
</dbReference>
<dbReference type="CDD" id="cd02440">
    <property type="entry name" value="AdoMet_MTases"/>
    <property type="match status" value="1"/>
</dbReference>
<gene>
    <name evidence="3" type="ORF">BDZ31_003290</name>
</gene>
<feature type="compositionally biased region" description="Basic and acidic residues" evidence="1">
    <location>
        <begin position="12"/>
        <end position="35"/>
    </location>
</feature>
<evidence type="ECO:0000256" key="1">
    <source>
        <dbReference type="SAM" id="MobiDB-lite"/>
    </source>
</evidence>
<evidence type="ECO:0000313" key="4">
    <source>
        <dbReference type="Proteomes" id="UP000585272"/>
    </source>
</evidence>
<dbReference type="RefSeq" id="WP_183343407.1">
    <property type="nucleotide sequence ID" value="NZ_JACHNU010000004.1"/>
</dbReference>
<evidence type="ECO:0000313" key="3">
    <source>
        <dbReference type="EMBL" id="MBB4663695.1"/>
    </source>
</evidence>
<dbReference type="Gene3D" id="3.40.50.150">
    <property type="entry name" value="Vaccinia Virus protein VP39"/>
    <property type="match status" value="1"/>
</dbReference>
<organism evidence="3 4">
    <name type="scientific">Conexibacter arvalis</name>
    <dbReference type="NCBI Taxonomy" id="912552"/>
    <lineage>
        <taxon>Bacteria</taxon>
        <taxon>Bacillati</taxon>
        <taxon>Actinomycetota</taxon>
        <taxon>Thermoleophilia</taxon>
        <taxon>Solirubrobacterales</taxon>
        <taxon>Conexibacteraceae</taxon>
        <taxon>Conexibacter</taxon>
    </lineage>
</organism>
<dbReference type="PANTHER" id="PTHR43591">
    <property type="entry name" value="METHYLTRANSFERASE"/>
    <property type="match status" value="1"/>
</dbReference>
<keyword evidence="3" id="KW-0808">Transferase</keyword>
<keyword evidence="4" id="KW-1185">Reference proteome</keyword>